<keyword evidence="1" id="KW-0812">Transmembrane</keyword>
<sequence>MSERPSVVRSYSRVFRPDRRIYAIDGRTLPIPGGVPLRWLGTATLVLIAGLLLAAVKPLVVITLAAVAGGMVWRLGRPRQAMQVAGGVALLGFVGGLMLRSLDWPLRLIVIPAVVATAATQLAPDGRAAHRFVGSWLRTQVAGRRRLGQPLAAAGEQGTAGGELRVAHDSHGPVLRRARIHGPATVTLSAPVFARRRWRRRSITPLHSAIRGGVMLDRVELSDGERLEVRP</sequence>
<dbReference type="InterPro" id="IPR025608">
    <property type="entry name" value="TcpE"/>
</dbReference>
<keyword evidence="1" id="KW-0472">Membrane</keyword>
<evidence type="ECO:0000256" key="1">
    <source>
        <dbReference type="SAM" id="Phobius"/>
    </source>
</evidence>
<proteinExistence type="predicted"/>
<protein>
    <recommendedName>
        <fullName evidence="3">Cell wall-active antibiotics response LiaF-like C-terminal domain-containing protein</fullName>
    </recommendedName>
</protein>
<dbReference type="KEGG" id="parq:DSM112329_00788"/>
<dbReference type="EMBL" id="CP114014">
    <property type="protein sequence ID" value="XAY03962.1"/>
    <property type="molecule type" value="Genomic_DNA"/>
</dbReference>
<dbReference type="AlphaFoldDB" id="A0AAU7AQR9"/>
<reference evidence="2" key="1">
    <citation type="submission" date="2022-12" db="EMBL/GenBank/DDBJ databases">
        <title>Paraconexibacter alkalitolerans sp. nov. and Baekduia alba sp. nov., isolated from soil and emended description of the genera Paraconexibacter (Chun et al., 2020) and Baekduia (An et al., 2020).</title>
        <authorList>
            <person name="Vieira S."/>
            <person name="Huber K.J."/>
            <person name="Geppert A."/>
            <person name="Wolf J."/>
            <person name="Neumann-Schaal M."/>
            <person name="Muesken M."/>
            <person name="Overmann J."/>
        </authorList>
    </citation>
    <scope>NUCLEOTIDE SEQUENCE</scope>
    <source>
        <strain evidence="2">AEG42_29</strain>
    </source>
</reference>
<evidence type="ECO:0000313" key="2">
    <source>
        <dbReference type="EMBL" id="XAY03962.1"/>
    </source>
</evidence>
<keyword evidence="1" id="KW-1133">Transmembrane helix</keyword>
<name>A0AAU7AQR9_9ACTN</name>
<dbReference type="Pfam" id="PF12648">
    <property type="entry name" value="TcpE"/>
    <property type="match status" value="1"/>
</dbReference>
<feature type="transmembrane region" description="Helical" evidence="1">
    <location>
        <begin position="81"/>
        <end position="98"/>
    </location>
</feature>
<evidence type="ECO:0008006" key="3">
    <source>
        <dbReference type="Google" id="ProtNLM"/>
    </source>
</evidence>
<feature type="transmembrane region" description="Helical" evidence="1">
    <location>
        <begin position="45"/>
        <end position="69"/>
    </location>
</feature>
<accession>A0AAU7AQR9</accession>
<organism evidence="2">
    <name type="scientific">Paraconexibacter sp. AEG42_29</name>
    <dbReference type="NCBI Taxonomy" id="2997339"/>
    <lineage>
        <taxon>Bacteria</taxon>
        <taxon>Bacillati</taxon>
        <taxon>Actinomycetota</taxon>
        <taxon>Thermoleophilia</taxon>
        <taxon>Solirubrobacterales</taxon>
        <taxon>Paraconexibacteraceae</taxon>
        <taxon>Paraconexibacter</taxon>
    </lineage>
</organism>
<gene>
    <name evidence="2" type="ORF">DSM112329_00788</name>
</gene>
<dbReference type="RefSeq" id="WP_354700509.1">
    <property type="nucleotide sequence ID" value="NZ_CP114014.1"/>
</dbReference>